<evidence type="ECO:0000259" key="10">
    <source>
        <dbReference type="PROSITE" id="PS51918"/>
    </source>
</evidence>
<comment type="subcellular location">
    <subcellularLocation>
        <location evidence="9">Cytoplasm</location>
    </subcellularLocation>
</comment>
<evidence type="ECO:0000256" key="6">
    <source>
        <dbReference type="ARBA" id="ARBA00023004"/>
    </source>
</evidence>
<evidence type="ECO:0000256" key="8">
    <source>
        <dbReference type="ARBA" id="ARBA00023186"/>
    </source>
</evidence>
<proteinExistence type="inferred from homology"/>
<sequence>MNTKINSAYIHIPFCKHICTYCDFNKYYIDTQPVDEYIDQLIKEIKSVPKQSMQTVFIGGGTPTALSIEQLKRLFKAIYEQFNGIEELTVEANPEELTDDKIECLKAHGVNRLSIGVQTFDAELLNVLGRAHSKDQAIQSVYKAKDVGIESISLDLMSELPNQSLDQLKSSLEIALNLPIDHISIYGLILEPQTMMYNAYRKSKLELPTETTIDEMDEMIESMMEQVQMKRYETSNFATSEEHQSKHNLTYWNNDYYYGFGAGAHGYVDGVRYSNINPVNHYIESIKKHHHARRDEHPVTLKEQYEEFMFLGLRKTEGVSRTEFERRYGVTLESIYEVPLNQLIYHQMIEVNPLNGDDIYLTKKGKRHANEVLSHFIIDDQD</sequence>
<keyword evidence="6 9" id="KW-0408">Iron</keyword>
<dbReference type="PROSITE" id="PS51918">
    <property type="entry name" value="RADICAL_SAM"/>
    <property type="match status" value="1"/>
</dbReference>
<keyword evidence="3 9" id="KW-0349">Heme</keyword>
<comment type="function">
    <text evidence="9">Probably acts as a heme chaperone, transferring heme to an unknown acceptor. Binds one molecule of heme per monomer, possibly covalently. Binds 1 [4Fe-4S] cluster. The cluster is coordinated with 3 cysteines and an exchangeable S-adenosyl-L-methionine.</text>
</comment>
<dbReference type="InterPro" id="IPR013785">
    <property type="entry name" value="Aldolase_TIM"/>
</dbReference>
<dbReference type="InterPro" id="IPR007197">
    <property type="entry name" value="rSAM"/>
</dbReference>
<dbReference type="RefSeq" id="WP_123807601.1">
    <property type="nucleotide sequence ID" value="NZ_RKRK01000002.1"/>
</dbReference>
<dbReference type="InterPro" id="IPR006638">
    <property type="entry name" value="Elp3/MiaA/NifB-like_rSAM"/>
</dbReference>
<feature type="domain" description="Radical SAM core" evidence="10">
    <location>
        <begin position="1"/>
        <end position="233"/>
    </location>
</feature>
<keyword evidence="9" id="KW-0004">4Fe-4S</keyword>
<keyword evidence="7 9" id="KW-0411">Iron-sulfur</keyword>
<dbReference type="SFLD" id="SFLDF00562">
    <property type="entry name" value="HemN-like__clustered_with_heat"/>
    <property type="match status" value="1"/>
</dbReference>
<comment type="caution">
    <text evidence="11">The sequence shown here is derived from an EMBL/GenBank/DDBJ whole genome shotgun (WGS) entry which is preliminary data.</text>
</comment>
<dbReference type="InterPro" id="IPR058240">
    <property type="entry name" value="rSAM_sf"/>
</dbReference>
<evidence type="ECO:0000313" key="12">
    <source>
        <dbReference type="Proteomes" id="UP000277108"/>
    </source>
</evidence>
<name>A0A3N5C708_9BACL</name>
<accession>A0A3N5C708</accession>
<dbReference type="GO" id="GO:0005737">
    <property type="term" value="C:cytoplasm"/>
    <property type="evidence" value="ECO:0007669"/>
    <property type="project" value="UniProtKB-SubCell"/>
</dbReference>
<dbReference type="Proteomes" id="UP000277108">
    <property type="component" value="Unassembled WGS sequence"/>
</dbReference>
<dbReference type="GO" id="GO:0004109">
    <property type="term" value="F:coproporphyrinogen oxidase activity"/>
    <property type="evidence" value="ECO:0007669"/>
    <property type="project" value="InterPro"/>
</dbReference>
<evidence type="ECO:0000256" key="7">
    <source>
        <dbReference type="ARBA" id="ARBA00023014"/>
    </source>
</evidence>
<dbReference type="GO" id="GO:0051539">
    <property type="term" value="F:4 iron, 4 sulfur cluster binding"/>
    <property type="evidence" value="ECO:0007669"/>
    <property type="project" value="UniProtKB-UniRule"/>
</dbReference>
<keyword evidence="9" id="KW-0963">Cytoplasm</keyword>
<dbReference type="NCBIfam" id="TIGR00539">
    <property type="entry name" value="hemN_rel"/>
    <property type="match status" value="1"/>
</dbReference>
<dbReference type="Gene3D" id="3.20.20.70">
    <property type="entry name" value="Aldolase class I"/>
    <property type="match status" value="1"/>
</dbReference>
<dbReference type="InterPro" id="IPR004559">
    <property type="entry name" value="HemW-like"/>
</dbReference>
<gene>
    <name evidence="11" type="ORF">EDD62_0790</name>
</gene>
<evidence type="ECO:0000256" key="5">
    <source>
        <dbReference type="ARBA" id="ARBA00022723"/>
    </source>
</evidence>
<evidence type="ECO:0000256" key="3">
    <source>
        <dbReference type="ARBA" id="ARBA00022617"/>
    </source>
</evidence>
<evidence type="ECO:0000256" key="1">
    <source>
        <dbReference type="ARBA" id="ARBA00006100"/>
    </source>
</evidence>
<dbReference type="SFLD" id="SFLDS00029">
    <property type="entry name" value="Radical_SAM"/>
    <property type="match status" value="1"/>
</dbReference>
<dbReference type="AlphaFoldDB" id="A0A3N5C708"/>
<dbReference type="SUPFAM" id="SSF102114">
    <property type="entry name" value="Radical SAM enzymes"/>
    <property type="match status" value="1"/>
</dbReference>
<dbReference type="InterPro" id="IPR034505">
    <property type="entry name" value="Coproporphyrinogen-III_oxidase"/>
</dbReference>
<dbReference type="PANTHER" id="PTHR13932:SF5">
    <property type="entry name" value="RADICAL S-ADENOSYL METHIONINE DOMAIN-CONTAINING PROTEIN 1, MITOCHONDRIAL"/>
    <property type="match status" value="1"/>
</dbReference>
<dbReference type="Pfam" id="PF06969">
    <property type="entry name" value="HemN_C"/>
    <property type="match status" value="1"/>
</dbReference>
<dbReference type="GO" id="GO:0006779">
    <property type="term" value="P:porphyrin-containing compound biosynthetic process"/>
    <property type="evidence" value="ECO:0007669"/>
    <property type="project" value="InterPro"/>
</dbReference>
<dbReference type="SMART" id="SM00729">
    <property type="entry name" value="Elp3"/>
    <property type="match status" value="1"/>
</dbReference>
<dbReference type="SFLD" id="SFLDF00288">
    <property type="entry name" value="HemN-like__clustered_with_nucl"/>
    <property type="match status" value="1"/>
</dbReference>
<reference evidence="11 12" key="1">
    <citation type="submission" date="2018-11" db="EMBL/GenBank/DDBJ databases">
        <title>Genomic Encyclopedia of Type Strains, Phase IV (KMG-IV): sequencing the most valuable type-strain genomes for metagenomic binning, comparative biology and taxonomic classification.</title>
        <authorList>
            <person name="Goeker M."/>
        </authorList>
    </citation>
    <scope>NUCLEOTIDE SEQUENCE [LARGE SCALE GENOMIC DNA]</scope>
    <source>
        <strain evidence="11 12">DSM 29158</strain>
    </source>
</reference>
<keyword evidence="5 9" id="KW-0479">Metal-binding</keyword>
<keyword evidence="4 9" id="KW-0949">S-adenosyl-L-methionine</keyword>
<evidence type="ECO:0000313" key="11">
    <source>
        <dbReference type="EMBL" id="RPF58148.1"/>
    </source>
</evidence>
<organism evidence="11 12">
    <name type="scientific">Abyssicoccus albus</name>
    <dbReference type="NCBI Taxonomy" id="1817405"/>
    <lineage>
        <taxon>Bacteria</taxon>
        <taxon>Bacillati</taxon>
        <taxon>Bacillota</taxon>
        <taxon>Bacilli</taxon>
        <taxon>Bacillales</taxon>
        <taxon>Abyssicoccaceae</taxon>
    </lineage>
</organism>
<evidence type="ECO:0000256" key="4">
    <source>
        <dbReference type="ARBA" id="ARBA00022691"/>
    </source>
</evidence>
<dbReference type="InterPro" id="IPR010723">
    <property type="entry name" value="HemN_C"/>
</dbReference>
<dbReference type="Pfam" id="PF04055">
    <property type="entry name" value="Radical_SAM"/>
    <property type="match status" value="1"/>
</dbReference>
<dbReference type="SFLD" id="SFLDG01082">
    <property type="entry name" value="B12-binding_domain_containing"/>
    <property type="match status" value="1"/>
</dbReference>
<dbReference type="OrthoDB" id="9808022at2"/>
<evidence type="ECO:0000256" key="2">
    <source>
        <dbReference type="ARBA" id="ARBA00017228"/>
    </source>
</evidence>
<keyword evidence="8 9" id="KW-0143">Chaperone</keyword>
<dbReference type="PANTHER" id="PTHR13932">
    <property type="entry name" value="COPROPORPHYRINIGEN III OXIDASE"/>
    <property type="match status" value="1"/>
</dbReference>
<protein>
    <recommendedName>
        <fullName evidence="2 9">Heme chaperone HemW</fullName>
    </recommendedName>
</protein>
<dbReference type="GO" id="GO:0046872">
    <property type="term" value="F:metal ion binding"/>
    <property type="evidence" value="ECO:0007669"/>
    <property type="project" value="UniProtKB-UniRule"/>
</dbReference>
<dbReference type="EMBL" id="RKRK01000002">
    <property type="protein sequence ID" value="RPF58148.1"/>
    <property type="molecule type" value="Genomic_DNA"/>
</dbReference>
<comment type="similarity">
    <text evidence="1">Belongs to the anaerobic coproporphyrinogen-III oxidase family. HemW subfamily.</text>
</comment>
<dbReference type="SFLD" id="SFLDG01065">
    <property type="entry name" value="anaerobic_coproporphyrinogen-I"/>
    <property type="match status" value="1"/>
</dbReference>
<evidence type="ECO:0000256" key="9">
    <source>
        <dbReference type="RuleBase" id="RU364116"/>
    </source>
</evidence>
<dbReference type="CDD" id="cd01335">
    <property type="entry name" value="Radical_SAM"/>
    <property type="match status" value="1"/>
</dbReference>
<keyword evidence="12" id="KW-1185">Reference proteome</keyword>